<feature type="transmembrane region" description="Helical" evidence="5">
    <location>
        <begin position="76"/>
        <end position="100"/>
    </location>
</feature>
<dbReference type="GO" id="GO:0006691">
    <property type="term" value="P:leukotriene metabolic process"/>
    <property type="evidence" value="ECO:0007669"/>
    <property type="project" value="UniProtKB-ARBA"/>
</dbReference>
<organism evidence="6">
    <name type="scientific">Hemiselmis tepida</name>
    <dbReference type="NCBI Taxonomy" id="464990"/>
    <lineage>
        <taxon>Eukaryota</taxon>
        <taxon>Cryptophyceae</taxon>
        <taxon>Cryptomonadales</taxon>
        <taxon>Hemiselmidaceae</taxon>
        <taxon>Hemiselmis</taxon>
    </lineage>
</organism>
<accession>A0A7S0Z0A6</accession>
<keyword evidence="3 5" id="KW-1133">Transmembrane helix</keyword>
<dbReference type="EMBL" id="HBFN01029231">
    <property type="protein sequence ID" value="CAD8803183.1"/>
    <property type="molecule type" value="Transcribed_RNA"/>
</dbReference>
<proteinExistence type="predicted"/>
<keyword evidence="2 5" id="KW-0812">Transmembrane</keyword>
<dbReference type="InterPro" id="IPR050997">
    <property type="entry name" value="MAPEG"/>
</dbReference>
<sequence length="146" mass="15795">MVTLNIPPEYGWTIIGCAVLPFVGLNFIGGMVMGARSKYNVQYPNLYAVPGVHKDADLFNQVQRGHQNALEQYPGFLALALVGGFKHPIANAIGGVLWTLGRYLYMIGYTQAAGKRYGKGAGIMWIGVLTGLISTGKLAYDLINSK</sequence>
<evidence type="ECO:0000256" key="5">
    <source>
        <dbReference type="SAM" id="Phobius"/>
    </source>
</evidence>
<feature type="transmembrane region" description="Helical" evidence="5">
    <location>
        <begin position="12"/>
        <end position="33"/>
    </location>
</feature>
<evidence type="ECO:0000256" key="1">
    <source>
        <dbReference type="ARBA" id="ARBA00004141"/>
    </source>
</evidence>
<feature type="transmembrane region" description="Helical" evidence="5">
    <location>
        <begin position="120"/>
        <end position="140"/>
    </location>
</feature>
<evidence type="ECO:0008006" key="7">
    <source>
        <dbReference type="Google" id="ProtNLM"/>
    </source>
</evidence>
<dbReference type="InterPro" id="IPR001129">
    <property type="entry name" value="Membr-assoc_MAPEG"/>
</dbReference>
<gene>
    <name evidence="6" type="ORF">HTEP1355_LOCUS16861</name>
</gene>
<protein>
    <recommendedName>
        <fullName evidence="7">Glutathione transferase</fullName>
    </recommendedName>
</protein>
<dbReference type="InterPro" id="IPR023352">
    <property type="entry name" value="MAPEG-like_dom_sf"/>
</dbReference>
<comment type="subcellular location">
    <subcellularLocation>
        <location evidence="1">Membrane</location>
        <topology evidence="1">Multi-pass membrane protein</topology>
    </subcellularLocation>
</comment>
<evidence type="ECO:0000256" key="4">
    <source>
        <dbReference type="ARBA" id="ARBA00023136"/>
    </source>
</evidence>
<dbReference type="SUPFAM" id="SSF161084">
    <property type="entry name" value="MAPEG domain-like"/>
    <property type="match status" value="1"/>
</dbReference>
<reference evidence="6" key="1">
    <citation type="submission" date="2021-01" db="EMBL/GenBank/DDBJ databases">
        <authorList>
            <person name="Corre E."/>
            <person name="Pelletier E."/>
            <person name="Niang G."/>
            <person name="Scheremetjew M."/>
            <person name="Finn R."/>
            <person name="Kale V."/>
            <person name="Holt S."/>
            <person name="Cochrane G."/>
            <person name="Meng A."/>
            <person name="Brown T."/>
            <person name="Cohen L."/>
        </authorList>
    </citation>
    <scope>NUCLEOTIDE SEQUENCE</scope>
    <source>
        <strain evidence="6">CCMP443</strain>
    </source>
</reference>
<dbReference type="GO" id="GO:0004364">
    <property type="term" value="F:glutathione transferase activity"/>
    <property type="evidence" value="ECO:0007669"/>
    <property type="project" value="TreeGrafter"/>
</dbReference>
<dbReference type="PANTHER" id="PTHR10250:SF26">
    <property type="entry name" value="GLUTATHIONE S-TRANSFERASE 3, MITOCHONDRIAL"/>
    <property type="match status" value="1"/>
</dbReference>
<evidence type="ECO:0000256" key="3">
    <source>
        <dbReference type="ARBA" id="ARBA00022989"/>
    </source>
</evidence>
<evidence type="ECO:0000256" key="2">
    <source>
        <dbReference type="ARBA" id="ARBA00022692"/>
    </source>
</evidence>
<dbReference type="GO" id="GO:0005783">
    <property type="term" value="C:endoplasmic reticulum"/>
    <property type="evidence" value="ECO:0007669"/>
    <property type="project" value="TreeGrafter"/>
</dbReference>
<dbReference type="Gene3D" id="1.20.120.550">
    <property type="entry name" value="Membrane associated eicosanoid/glutathione metabolism-like domain"/>
    <property type="match status" value="1"/>
</dbReference>
<dbReference type="AlphaFoldDB" id="A0A7S0Z0A6"/>
<dbReference type="PANTHER" id="PTHR10250">
    <property type="entry name" value="MICROSOMAL GLUTATHIONE S-TRANSFERASE"/>
    <property type="match status" value="1"/>
</dbReference>
<dbReference type="GO" id="GO:0005635">
    <property type="term" value="C:nuclear envelope"/>
    <property type="evidence" value="ECO:0007669"/>
    <property type="project" value="TreeGrafter"/>
</dbReference>
<keyword evidence="4 5" id="KW-0472">Membrane</keyword>
<dbReference type="GO" id="GO:0016020">
    <property type="term" value="C:membrane"/>
    <property type="evidence" value="ECO:0007669"/>
    <property type="project" value="UniProtKB-SubCell"/>
</dbReference>
<dbReference type="Pfam" id="PF01124">
    <property type="entry name" value="MAPEG"/>
    <property type="match status" value="1"/>
</dbReference>
<dbReference type="GO" id="GO:0004602">
    <property type="term" value="F:glutathione peroxidase activity"/>
    <property type="evidence" value="ECO:0007669"/>
    <property type="project" value="TreeGrafter"/>
</dbReference>
<name>A0A7S0Z0A6_9CRYP</name>
<evidence type="ECO:0000313" key="6">
    <source>
        <dbReference type="EMBL" id="CAD8803183.1"/>
    </source>
</evidence>